<accession>A0A182NVJ2</accession>
<keyword evidence="2" id="KW-1185">Reference proteome</keyword>
<sequence length="118" mass="13346">MNHFAFTNNTSVAPMPYLLDAIRYLLLLGRYVQGTGIEVRLQPATHVDEMRGLKAFQYLRVAVSRQLLELTKRNDHSKSITASTVLRQAKIRPHSWEGATVFERPLVLKSNPSSLRAA</sequence>
<evidence type="ECO:0000313" key="2">
    <source>
        <dbReference type="Proteomes" id="UP000075884"/>
    </source>
</evidence>
<protein>
    <submittedName>
        <fullName evidence="1">Uncharacterized protein</fullName>
    </submittedName>
</protein>
<proteinExistence type="predicted"/>
<dbReference type="EnsemblMetazoa" id="ADIR011693-RA">
    <property type="protein sequence ID" value="ADIR011693-PA"/>
    <property type="gene ID" value="ADIR011693"/>
</dbReference>
<name>A0A182NVJ2_9DIPT</name>
<dbReference type="AlphaFoldDB" id="A0A182NVJ2"/>
<reference evidence="1" key="2">
    <citation type="submission" date="2020-05" db="UniProtKB">
        <authorList>
            <consortium name="EnsemblMetazoa"/>
        </authorList>
    </citation>
    <scope>IDENTIFICATION</scope>
    <source>
        <strain evidence="1">WRAIR2</strain>
    </source>
</reference>
<evidence type="ECO:0000313" key="1">
    <source>
        <dbReference type="EnsemblMetazoa" id="ADIR011693-PA"/>
    </source>
</evidence>
<dbReference type="VEuPathDB" id="VectorBase:ADIR011693"/>
<dbReference type="Proteomes" id="UP000075884">
    <property type="component" value="Unassembled WGS sequence"/>
</dbReference>
<organism evidence="1 2">
    <name type="scientific">Anopheles dirus</name>
    <dbReference type="NCBI Taxonomy" id="7168"/>
    <lineage>
        <taxon>Eukaryota</taxon>
        <taxon>Metazoa</taxon>
        <taxon>Ecdysozoa</taxon>
        <taxon>Arthropoda</taxon>
        <taxon>Hexapoda</taxon>
        <taxon>Insecta</taxon>
        <taxon>Pterygota</taxon>
        <taxon>Neoptera</taxon>
        <taxon>Endopterygota</taxon>
        <taxon>Diptera</taxon>
        <taxon>Nematocera</taxon>
        <taxon>Culicoidea</taxon>
        <taxon>Culicidae</taxon>
        <taxon>Anophelinae</taxon>
        <taxon>Anopheles</taxon>
    </lineage>
</organism>
<reference evidence="2" key="1">
    <citation type="submission" date="2013-03" db="EMBL/GenBank/DDBJ databases">
        <title>The Genome Sequence of Anopheles dirus WRAIR2.</title>
        <authorList>
            <consortium name="The Broad Institute Genomics Platform"/>
            <person name="Neafsey D.E."/>
            <person name="Walton C."/>
            <person name="Walker B."/>
            <person name="Young S.K."/>
            <person name="Zeng Q."/>
            <person name="Gargeya S."/>
            <person name="Fitzgerald M."/>
            <person name="Haas B."/>
            <person name="Abouelleil A."/>
            <person name="Allen A.W."/>
            <person name="Alvarado L."/>
            <person name="Arachchi H.M."/>
            <person name="Berlin A.M."/>
            <person name="Chapman S.B."/>
            <person name="Gainer-Dewar J."/>
            <person name="Goldberg J."/>
            <person name="Griggs A."/>
            <person name="Gujja S."/>
            <person name="Hansen M."/>
            <person name="Howarth C."/>
            <person name="Imamovic A."/>
            <person name="Ireland A."/>
            <person name="Larimer J."/>
            <person name="McCowan C."/>
            <person name="Murphy C."/>
            <person name="Pearson M."/>
            <person name="Poon T.W."/>
            <person name="Priest M."/>
            <person name="Roberts A."/>
            <person name="Saif S."/>
            <person name="Shea T."/>
            <person name="Sisk P."/>
            <person name="Sykes S."/>
            <person name="Wortman J."/>
            <person name="Nusbaum C."/>
            <person name="Birren B."/>
        </authorList>
    </citation>
    <scope>NUCLEOTIDE SEQUENCE [LARGE SCALE GENOMIC DNA]</scope>
    <source>
        <strain evidence="2">WRAIR2</strain>
    </source>
</reference>